<dbReference type="CDD" id="cd01168">
    <property type="entry name" value="adenosine_kinase"/>
    <property type="match status" value="1"/>
</dbReference>
<dbReference type="AlphaFoldDB" id="A0A814F7U1"/>
<dbReference type="PANTHER" id="PTHR43320">
    <property type="entry name" value="SUGAR KINASE"/>
    <property type="match status" value="1"/>
</dbReference>
<comment type="caution">
    <text evidence="5">The sequence shown here is derived from an EMBL/GenBank/DDBJ whole genome shotgun (WGS) entry which is preliminary data.</text>
</comment>
<comment type="similarity">
    <text evidence="1">Belongs to the carbohydrate kinase PfkB family.</text>
</comment>
<keyword evidence="2" id="KW-0808">Transferase</keyword>
<dbReference type="Pfam" id="PF00294">
    <property type="entry name" value="PfkB"/>
    <property type="match status" value="1"/>
</dbReference>
<evidence type="ECO:0000313" key="6">
    <source>
        <dbReference type="EMBL" id="CAF3934660.1"/>
    </source>
</evidence>
<dbReference type="PROSITE" id="PS00584">
    <property type="entry name" value="PFKB_KINASES_2"/>
    <property type="match status" value="1"/>
</dbReference>
<reference evidence="5" key="1">
    <citation type="submission" date="2021-02" db="EMBL/GenBank/DDBJ databases">
        <authorList>
            <person name="Nowell W R."/>
        </authorList>
    </citation>
    <scope>NUCLEOTIDE SEQUENCE</scope>
</reference>
<dbReference type="InterPro" id="IPR029056">
    <property type="entry name" value="Ribokinase-like"/>
</dbReference>
<accession>A0A814F7U1</accession>
<dbReference type="SUPFAM" id="SSF53613">
    <property type="entry name" value="Ribokinase-like"/>
    <property type="match status" value="1"/>
</dbReference>
<dbReference type="InterPro" id="IPR052700">
    <property type="entry name" value="Carb_kinase_PfkB-like"/>
</dbReference>
<dbReference type="GO" id="GO:0006796">
    <property type="term" value="P:phosphate-containing compound metabolic process"/>
    <property type="evidence" value="ECO:0007669"/>
    <property type="project" value="UniProtKB-ARBA"/>
</dbReference>
<organism evidence="5 7">
    <name type="scientific">Adineta steineri</name>
    <dbReference type="NCBI Taxonomy" id="433720"/>
    <lineage>
        <taxon>Eukaryota</taxon>
        <taxon>Metazoa</taxon>
        <taxon>Spiralia</taxon>
        <taxon>Gnathifera</taxon>
        <taxon>Rotifera</taxon>
        <taxon>Eurotatoria</taxon>
        <taxon>Bdelloidea</taxon>
        <taxon>Adinetida</taxon>
        <taxon>Adinetidae</taxon>
        <taxon>Adineta</taxon>
    </lineage>
</organism>
<dbReference type="PANTHER" id="PTHR43320:SF3">
    <property type="entry name" value="CARBOHYDRATE KINASE PFKB DOMAIN-CONTAINING PROTEIN"/>
    <property type="match status" value="1"/>
</dbReference>
<evidence type="ECO:0000259" key="4">
    <source>
        <dbReference type="Pfam" id="PF00294"/>
    </source>
</evidence>
<proteinExistence type="inferred from homology"/>
<evidence type="ECO:0000256" key="3">
    <source>
        <dbReference type="ARBA" id="ARBA00022777"/>
    </source>
</evidence>
<dbReference type="Proteomes" id="UP000663844">
    <property type="component" value="Unassembled WGS sequence"/>
</dbReference>
<feature type="domain" description="Carbohydrate kinase PfkB" evidence="4">
    <location>
        <begin position="54"/>
        <end position="321"/>
    </location>
</feature>
<dbReference type="Proteomes" id="UP000663845">
    <property type="component" value="Unassembled WGS sequence"/>
</dbReference>
<evidence type="ECO:0000313" key="5">
    <source>
        <dbReference type="EMBL" id="CAF0977863.1"/>
    </source>
</evidence>
<evidence type="ECO:0000256" key="2">
    <source>
        <dbReference type="ARBA" id="ARBA00022679"/>
    </source>
</evidence>
<evidence type="ECO:0000313" key="7">
    <source>
        <dbReference type="Proteomes" id="UP000663845"/>
    </source>
</evidence>
<protein>
    <recommendedName>
        <fullName evidence="4">Carbohydrate kinase PfkB domain-containing protein</fullName>
    </recommendedName>
</protein>
<gene>
    <name evidence="5" type="ORF">JYZ213_LOCUS14758</name>
    <name evidence="6" type="ORF">OXD698_LOCUS25781</name>
</gene>
<dbReference type="InterPro" id="IPR002173">
    <property type="entry name" value="Carboh/pur_kinase_PfkB_CS"/>
</dbReference>
<dbReference type="EMBL" id="CAJNOG010000124">
    <property type="protein sequence ID" value="CAF0977863.1"/>
    <property type="molecule type" value="Genomic_DNA"/>
</dbReference>
<evidence type="ECO:0000256" key="1">
    <source>
        <dbReference type="ARBA" id="ARBA00010688"/>
    </source>
</evidence>
<keyword evidence="3" id="KW-0418">Kinase</keyword>
<dbReference type="Gene3D" id="3.40.1190.20">
    <property type="match status" value="1"/>
</dbReference>
<sequence length="334" mass="36925">MVKRYHVYGVGAALVDTKIDVTDDDLEMMKIGKGRMTLVNETQRKQLLDYLTNHMIYAKRTSGGSTANSLIAINQFGGQTFYSCKVGNDDNGRFYLNDLKNAGVDYNLDKYEDKDMTGTCLVLVTPDAERTLCSFLGVNATQSENDINPEAIIVSDYVYIEAYMIMSQPTFNAAIRICDIAQLNNGKIAMSFSDAGILITFRDRLREILKKPIDLLFCNQYEALNWAETDNIDIAIDSLKKIAHTFAITFGADGALVYDGIQMHTIEPYKVHAIDTTGAGDMFAGAFLFGITQGKDFPTAGKLACLAAAAVVSNHGPRLTAEQQQEILREWNSL</sequence>
<dbReference type="GO" id="GO:0016301">
    <property type="term" value="F:kinase activity"/>
    <property type="evidence" value="ECO:0007669"/>
    <property type="project" value="UniProtKB-KW"/>
</dbReference>
<dbReference type="EMBL" id="CAJOAZ010002499">
    <property type="protein sequence ID" value="CAF3934660.1"/>
    <property type="molecule type" value="Genomic_DNA"/>
</dbReference>
<name>A0A814F7U1_9BILA</name>
<dbReference type="InterPro" id="IPR011611">
    <property type="entry name" value="PfkB_dom"/>
</dbReference>